<keyword evidence="3 4" id="KW-0799">Topoisomerase</keyword>
<evidence type="ECO:0000256" key="1">
    <source>
        <dbReference type="ARBA" id="ARBA00022741"/>
    </source>
</evidence>
<keyword evidence="9" id="KW-1185">Reference proteome</keyword>
<evidence type="ECO:0000259" key="7">
    <source>
        <dbReference type="PROSITE" id="PS52040"/>
    </source>
</evidence>
<feature type="short sequence motif" description="GyrA-box" evidence="3">
    <location>
        <begin position="524"/>
        <end position="530"/>
    </location>
</feature>
<dbReference type="SMART" id="SM00434">
    <property type="entry name" value="TOP4c"/>
    <property type="match status" value="1"/>
</dbReference>
<dbReference type="Proteomes" id="UP000736583">
    <property type="component" value="Unassembled WGS sequence"/>
</dbReference>
<feature type="coiled-coil region" evidence="5">
    <location>
        <begin position="435"/>
        <end position="476"/>
    </location>
</feature>
<dbReference type="InterPro" id="IPR050220">
    <property type="entry name" value="Type_II_DNA_Topoisomerases"/>
</dbReference>
<dbReference type="Pfam" id="PF00521">
    <property type="entry name" value="DNA_topoisoIV"/>
    <property type="match status" value="1"/>
</dbReference>
<evidence type="ECO:0000256" key="3">
    <source>
        <dbReference type="HAMAP-Rule" id="MF_01897"/>
    </source>
</evidence>
<protein>
    <recommendedName>
        <fullName evidence="3">DNA gyrase subunit A</fullName>
        <ecNumber evidence="3">5.6.2.2</ecNumber>
    </recommendedName>
</protein>
<keyword evidence="5" id="KW-0175">Coiled coil</keyword>
<dbReference type="PROSITE" id="PS52040">
    <property type="entry name" value="TOPO_IIA"/>
    <property type="match status" value="1"/>
</dbReference>
<reference evidence="8 9" key="1">
    <citation type="submission" date="2021-06" db="EMBL/GenBank/DDBJ databases">
        <authorList>
            <person name="Sun Q."/>
            <person name="Li D."/>
        </authorList>
    </citation>
    <scope>NUCLEOTIDE SEQUENCE [LARGE SCALE GENOMIC DNA]</scope>
    <source>
        <strain evidence="8 9">MSJ-4</strain>
    </source>
</reference>
<evidence type="ECO:0000256" key="2">
    <source>
        <dbReference type="ARBA" id="ARBA00022840"/>
    </source>
</evidence>
<dbReference type="HAMAP" id="MF_01897">
    <property type="entry name" value="GyrA"/>
    <property type="match status" value="1"/>
</dbReference>
<evidence type="ECO:0000256" key="4">
    <source>
        <dbReference type="PROSITE-ProRule" id="PRU01384"/>
    </source>
</evidence>
<comment type="catalytic activity">
    <reaction evidence="3 4">
        <text>ATP-dependent breakage, passage and rejoining of double-stranded DNA.</text>
        <dbReference type="EC" id="5.6.2.2"/>
    </reaction>
</comment>
<comment type="function">
    <text evidence="3">A type II topoisomerase that negatively supercoils closed circular double-stranded (ds) DNA in an ATP-dependent manner to modulate DNA topology and maintain chromosomes in an underwound state. Negative supercoiling favors strand separation, and DNA replication, transcription, recombination and repair, all of which involve strand separation. Also able to catalyze the interconversion of other topological isomers of dsDNA rings, including catenanes and knotted rings. Type II topoisomerases break and join 2 DNA strands simultaneously in an ATP-dependent manner.</text>
</comment>
<proteinExistence type="inferred from homology"/>
<gene>
    <name evidence="3 8" type="primary">gyrA</name>
    <name evidence="8" type="ORF">KQI89_11685</name>
</gene>
<dbReference type="EC" id="5.6.2.2" evidence="3"/>
<dbReference type="InterPro" id="IPR005743">
    <property type="entry name" value="GyrA"/>
</dbReference>
<comment type="subunit">
    <text evidence="3">Heterotetramer, composed of two GyrA and two GyrB chains. In the heterotetramer, GyrA contains the active site tyrosine that forms a transient covalent intermediate with DNA, while GyrB binds cofactors and catalyzes ATP hydrolysis.</text>
</comment>
<organism evidence="8 9">
    <name type="scientific">Clostridium simiarum</name>
    <dbReference type="NCBI Taxonomy" id="2841506"/>
    <lineage>
        <taxon>Bacteria</taxon>
        <taxon>Bacillati</taxon>
        <taxon>Bacillota</taxon>
        <taxon>Clostridia</taxon>
        <taxon>Eubacteriales</taxon>
        <taxon>Clostridiaceae</taxon>
        <taxon>Clostridium</taxon>
    </lineage>
</organism>
<keyword evidence="3 4" id="KW-0238">DNA-binding</keyword>
<dbReference type="CDD" id="cd00187">
    <property type="entry name" value="TOP4c"/>
    <property type="match status" value="1"/>
</dbReference>
<keyword evidence="3" id="KW-0963">Cytoplasm</keyword>
<dbReference type="InterPro" id="IPR002205">
    <property type="entry name" value="Topo_IIA_dom_A"/>
</dbReference>
<feature type="active site" description="O-(5'-phospho-DNA)-tyrosine intermediate" evidence="3 4">
    <location>
        <position position="122"/>
    </location>
</feature>
<dbReference type="EMBL" id="JAHLQL010000003">
    <property type="protein sequence ID" value="MBU5592420.1"/>
    <property type="molecule type" value="Genomic_DNA"/>
</dbReference>
<dbReference type="NCBIfam" id="NF004044">
    <property type="entry name" value="PRK05561.1"/>
    <property type="match status" value="1"/>
</dbReference>
<dbReference type="RefSeq" id="WP_216457191.1">
    <property type="nucleotide sequence ID" value="NZ_JAHLQL010000003.1"/>
</dbReference>
<name>A0ABS6F216_9CLOT</name>
<feature type="region of interest" description="Disordered" evidence="6">
    <location>
        <begin position="811"/>
        <end position="847"/>
    </location>
</feature>
<comment type="miscellaneous">
    <text evidence="3">Few gyrases are as efficient as E.coli at forming negative supercoils. Not all organisms have 2 type II topoisomerases; in organisms with a single type II topoisomerase this enzyme also has to decatenate newly replicated chromosomes.</text>
</comment>
<dbReference type="Pfam" id="PF03989">
    <property type="entry name" value="DNA_gyraseA_C"/>
    <property type="match status" value="6"/>
</dbReference>
<comment type="subcellular location">
    <subcellularLocation>
        <location evidence="3">Cytoplasm</location>
    </subcellularLocation>
</comment>
<dbReference type="PANTHER" id="PTHR43493:SF5">
    <property type="entry name" value="DNA GYRASE SUBUNIT A, CHLOROPLASTIC_MITOCHONDRIAL"/>
    <property type="match status" value="1"/>
</dbReference>
<keyword evidence="1 3" id="KW-0547">Nucleotide-binding</keyword>
<comment type="similarity">
    <text evidence="3">Belongs to the type II topoisomerase GyrA/ParC subunit family.</text>
</comment>
<keyword evidence="3 4" id="KW-0413">Isomerase</keyword>
<dbReference type="PANTHER" id="PTHR43493">
    <property type="entry name" value="DNA GYRASE/TOPOISOMERASE SUBUNIT A"/>
    <property type="match status" value="1"/>
</dbReference>
<evidence type="ECO:0000256" key="6">
    <source>
        <dbReference type="SAM" id="MobiDB-lite"/>
    </source>
</evidence>
<dbReference type="NCBIfam" id="TIGR01063">
    <property type="entry name" value="gyrA"/>
    <property type="match status" value="1"/>
</dbReference>
<dbReference type="InterPro" id="IPR006691">
    <property type="entry name" value="GyrA/parC_rep"/>
</dbReference>
<dbReference type="NCBIfam" id="NF004043">
    <property type="entry name" value="PRK05560.1"/>
    <property type="match status" value="1"/>
</dbReference>
<accession>A0ABS6F216</accession>
<evidence type="ECO:0000313" key="8">
    <source>
        <dbReference type="EMBL" id="MBU5592420.1"/>
    </source>
</evidence>
<sequence length="847" mass="94815">MNNNEGKVLPVDIRSEMKKCYIDYAMSVIVGRALPDVRDGLKPVHRRILFSMHELGLAPEKGYRKCARIVGDVLGKYHPHGDSSVYDALVRMAQDFSIRYTLVDGHGNFGSVDGDSAAAMRYTEAKMSKIAVEMIRDINKNTVDFIPNFDGEENEPSVLPSRFPNLLVNGSSGIAVGMATNIPPHNLGEVIDGVIMLIDNPESSIIELMTKVKGPDFPTAGIIMGKAGIREAYETGRGKILVRAKAEIEEENSRHRIIITEIPYQVNKAKLIENIADLVKDKKINGISDIRDESDRDGMRVVIELKRDANPNVVLNLLYKHTKMEDTFGVIMLALVDNEPQVLNLKQILSHYLNFQKEVIRRRTQFELEKAQDRAHILEGLKIALDNIDEVIKILRGSKTTDIAKSTLMERFNLSDKQSQAILEMRLRRLTGLERDKIEEEYNALIELIARLREILEKEELLLNIIKEELIEIKNKFSDERRTTIEKSARDIDIEDLIQEEEVVITLTNGGYIKRISADTYSAQKRGGKGIQAMSTKEDDFVEQVFITSTHSDLLFFTNRGKVYKLRAYEIPDAGRTAKGTNLINIIPINQGEKIEAVLAIKDNKVEGNLVMATRKGIIKKTPLKAFINIRKNGMNAITLRDEDELLKVKLTYGDAEIIIVTQYGYAIRISEKDVRPMGRNAAGVKALTLREGDKAVSIDIIVPDEDLLVVSENGFGKRTKISEYQLQRRGGKGIKAYKITNKTGNVVGARICKEEDELMLVNTSGVAIRINVVDVAQTGRNTSGVTLMRSKGEDQVVAIAKISSSEEEAINGDIDSDQVIPAEDENNSILENELDDVISEEENTEE</sequence>
<evidence type="ECO:0000313" key="9">
    <source>
        <dbReference type="Proteomes" id="UP000736583"/>
    </source>
</evidence>
<comment type="caution">
    <text evidence="8">The sequence shown here is derived from an EMBL/GenBank/DDBJ whole genome shotgun (WGS) entry which is preliminary data.</text>
</comment>
<feature type="domain" description="Topo IIA-type catalytic" evidence="7">
    <location>
        <begin position="34"/>
        <end position="497"/>
    </location>
</feature>
<keyword evidence="2 3" id="KW-0067">ATP-binding</keyword>
<evidence type="ECO:0000256" key="5">
    <source>
        <dbReference type="SAM" id="Coils"/>
    </source>
</evidence>